<sequence>MSTRRRYGYFSCPKCKRGWESAHAWCYEDTDEPSSGQQCQNPGCPKDYIKPYKVERLKCPKCGSNDGCLCDHDDDDERHNDPEKPHRSDLCERCSKGQTCKFR</sequence>
<evidence type="ECO:0000256" key="2">
    <source>
        <dbReference type="ARBA" id="ARBA00022473"/>
    </source>
</evidence>
<evidence type="ECO:0000256" key="9">
    <source>
        <dbReference type="ARBA" id="ARBA00022943"/>
    </source>
</evidence>
<evidence type="ECO:0000256" key="7">
    <source>
        <dbReference type="ARBA" id="ARBA00022833"/>
    </source>
</evidence>
<organism evidence="12 13">
    <name type="scientific">Patiria miniata</name>
    <name type="common">Bat star</name>
    <name type="synonym">Asterina miniata</name>
    <dbReference type="NCBI Taxonomy" id="46514"/>
    <lineage>
        <taxon>Eukaryota</taxon>
        <taxon>Metazoa</taxon>
        <taxon>Echinodermata</taxon>
        <taxon>Eleutherozoa</taxon>
        <taxon>Asterozoa</taxon>
        <taxon>Asteroidea</taxon>
        <taxon>Valvatacea</taxon>
        <taxon>Valvatida</taxon>
        <taxon>Asterinidae</taxon>
        <taxon>Patiria</taxon>
    </lineage>
</organism>
<dbReference type="GO" id="GO:0048477">
    <property type="term" value="P:oogenesis"/>
    <property type="evidence" value="ECO:0007669"/>
    <property type="project" value="UniProtKB-KW"/>
</dbReference>
<dbReference type="InterPro" id="IPR026775">
    <property type="entry name" value="Zar1"/>
</dbReference>
<evidence type="ECO:0000256" key="3">
    <source>
        <dbReference type="ARBA" id="ARBA00022490"/>
    </source>
</evidence>
<keyword evidence="2" id="KW-0217">Developmental protein</keyword>
<feature type="domain" description="3CxxC-type" evidence="11">
    <location>
        <begin position="5"/>
        <end position="97"/>
    </location>
</feature>
<protein>
    <recommendedName>
        <fullName evidence="11">3CxxC-type domain-containing protein</fullName>
    </recommendedName>
</protein>
<dbReference type="GO" id="GO:0006412">
    <property type="term" value="P:translation"/>
    <property type="evidence" value="ECO:0007669"/>
    <property type="project" value="TreeGrafter"/>
</dbReference>
<dbReference type="PANTHER" id="PTHR31054:SF3">
    <property type="entry name" value="ZYGOTE ARREST PROTEIN 1-LIKE"/>
    <property type="match status" value="1"/>
</dbReference>
<dbReference type="RefSeq" id="XP_038057137.1">
    <property type="nucleotide sequence ID" value="XM_038201209.1"/>
</dbReference>
<keyword evidence="13" id="KW-1185">Reference proteome</keyword>
<keyword evidence="5" id="KW-0863">Zinc-finger</keyword>
<accession>A0A913ZZY8</accession>
<keyword evidence="4" id="KW-0479">Metal-binding</keyword>
<comment type="subcellular location">
    <subcellularLocation>
        <location evidence="1">Cytoplasm</location>
    </subcellularLocation>
</comment>
<evidence type="ECO:0000259" key="11">
    <source>
        <dbReference type="SMART" id="SM01328"/>
    </source>
</evidence>
<keyword evidence="3" id="KW-0963">Cytoplasm</keyword>
<dbReference type="EnsemblMetazoa" id="XM_038201209.1">
    <property type="protein sequence ID" value="XP_038057137.1"/>
    <property type="gene ID" value="LOC119728809"/>
</dbReference>
<dbReference type="SMART" id="SM01328">
    <property type="entry name" value="zf-3CxxC"/>
    <property type="match status" value="1"/>
</dbReference>
<dbReference type="Proteomes" id="UP000887568">
    <property type="component" value="Unplaced"/>
</dbReference>
<proteinExistence type="inferred from homology"/>
<dbReference type="GO" id="GO:0005737">
    <property type="term" value="C:cytoplasm"/>
    <property type="evidence" value="ECO:0007669"/>
    <property type="project" value="UniProtKB-SubCell"/>
</dbReference>
<dbReference type="PANTHER" id="PTHR31054">
    <property type="entry name" value="ZYGOTE ARREST PROTEIN 1-LIKE ISOFORM X1"/>
    <property type="match status" value="1"/>
</dbReference>
<keyword evidence="7" id="KW-0862">Zinc</keyword>
<evidence type="ECO:0000313" key="13">
    <source>
        <dbReference type="Proteomes" id="UP000887568"/>
    </source>
</evidence>
<evidence type="ECO:0000256" key="6">
    <source>
        <dbReference type="ARBA" id="ARBA00022782"/>
    </source>
</evidence>
<dbReference type="AlphaFoldDB" id="A0A913ZZY8"/>
<evidence type="ECO:0000256" key="8">
    <source>
        <dbReference type="ARBA" id="ARBA00022884"/>
    </source>
</evidence>
<dbReference type="OMA" id="CECECIY"/>
<keyword evidence="8" id="KW-0694">RNA-binding</keyword>
<evidence type="ECO:0000256" key="4">
    <source>
        <dbReference type="ARBA" id="ARBA00022723"/>
    </source>
</evidence>
<dbReference type="GO" id="GO:0003729">
    <property type="term" value="F:mRNA binding"/>
    <property type="evidence" value="ECO:0007669"/>
    <property type="project" value="UniProtKB-ARBA"/>
</dbReference>
<dbReference type="GeneID" id="119728809"/>
<dbReference type="OrthoDB" id="9885288at2759"/>
<comment type="similarity">
    <text evidence="10">Belongs to the ZAR1 family.</text>
</comment>
<dbReference type="InterPro" id="IPR027377">
    <property type="entry name" value="ZAR1/RTP1-5-like_Znf-3CxxC"/>
</dbReference>
<keyword evidence="9" id="KW-0896">Oogenesis</keyword>
<evidence type="ECO:0000256" key="1">
    <source>
        <dbReference type="ARBA" id="ARBA00004496"/>
    </source>
</evidence>
<evidence type="ECO:0000256" key="5">
    <source>
        <dbReference type="ARBA" id="ARBA00022771"/>
    </source>
</evidence>
<dbReference type="GO" id="GO:0008270">
    <property type="term" value="F:zinc ion binding"/>
    <property type="evidence" value="ECO:0007669"/>
    <property type="project" value="UniProtKB-KW"/>
</dbReference>
<dbReference type="GO" id="GO:0017148">
    <property type="term" value="P:negative regulation of translation"/>
    <property type="evidence" value="ECO:0007669"/>
    <property type="project" value="UniProtKB-ARBA"/>
</dbReference>
<reference evidence="12" key="1">
    <citation type="submission" date="2022-11" db="UniProtKB">
        <authorList>
            <consortium name="EnsemblMetazoa"/>
        </authorList>
    </citation>
    <scope>IDENTIFICATION</scope>
</reference>
<keyword evidence="6" id="KW-0221">Differentiation</keyword>
<name>A0A913ZZY8_PATMI</name>
<dbReference type="Pfam" id="PF13695">
    <property type="entry name" value="Zn_ribbon_3CxxC"/>
    <property type="match status" value="1"/>
</dbReference>
<evidence type="ECO:0000313" key="12">
    <source>
        <dbReference type="EnsemblMetazoa" id="XP_038057137.1"/>
    </source>
</evidence>
<evidence type="ECO:0000256" key="10">
    <source>
        <dbReference type="ARBA" id="ARBA00034699"/>
    </source>
</evidence>